<feature type="transmembrane region" description="Helical" evidence="2">
    <location>
        <begin position="780"/>
        <end position="803"/>
    </location>
</feature>
<reference evidence="4" key="1">
    <citation type="submission" date="2015-04" db="EMBL/GenBank/DDBJ databases">
        <title>The genome sequence of the plant pathogenic Rhizarian Plasmodiophora brassicae reveals insights in its biotrophic life cycle and the origin of chitin synthesis.</title>
        <authorList>
            <person name="Schwelm A."/>
            <person name="Fogelqvist J."/>
            <person name="Knaust A."/>
            <person name="Julke S."/>
            <person name="Lilja T."/>
            <person name="Dhandapani V."/>
            <person name="Bonilla-Rosso G."/>
            <person name="Karlsson M."/>
            <person name="Shevchenko A."/>
            <person name="Choi S.R."/>
            <person name="Kim H.G."/>
            <person name="Park J.Y."/>
            <person name="Lim Y.P."/>
            <person name="Ludwig-Muller J."/>
            <person name="Dixelius C."/>
        </authorList>
    </citation>
    <scope>NUCLEOTIDE SEQUENCE</scope>
    <source>
        <tissue evidence="4">Potato root galls</tissue>
    </source>
</reference>
<dbReference type="InterPro" id="IPR009030">
    <property type="entry name" value="Growth_fac_rcpt_cys_sf"/>
</dbReference>
<dbReference type="Gene3D" id="2.10.50.10">
    <property type="entry name" value="Tumor Necrosis Factor Receptor, subunit A, domain 2"/>
    <property type="match status" value="2"/>
</dbReference>
<dbReference type="Pfam" id="PF07699">
    <property type="entry name" value="Ephrin_rec_like"/>
    <property type="match status" value="1"/>
</dbReference>
<dbReference type="EMBL" id="HACM01008049">
    <property type="protein sequence ID" value="CRZ08491.1"/>
    <property type="molecule type" value="Transcribed_RNA"/>
</dbReference>
<feature type="compositionally biased region" description="Polar residues" evidence="1">
    <location>
        <begin position="858"/>
        <end position="869"/>
    </location>
</feature>
<feature type="transmembrane region" description="Helical" evidence="2">
    <location>
        <begin position="484"/>
        <end position="504"/>
    </location>
</feature>
<organism evidence="4">
    <name type="scientific">Spongospora subterranea</name>
    <dbReference type="NCBI Taxonomy" id="70186"/>
    <lineage>
        <taxon>Eukaryota</taxon>
        <taxon>Sar</taxon>
        <taxon>Rhizaria</taxon>
        <taxon>Endomyxa</taxon>
        <taxon>Phytomyxea</taxon>
        <taxon>Plasmodiophorida</taxon>
        <taxon>Plasmodiophoridae</taxon>
        <taxon>Spongospora</taxon>
    </lineage>
</organism>
<proteinExistence type="predicted"/>
<dbReference type="CDD" id="cd00185">
    <property type="entry name" value="TNFRSF"/>
    <property type="match status" value="1"/>
</dbReference>
<dbReference type="PANTHER" id="PTHR11319">
    <property type="entry name" value="G PROTEIN-COUPLED RECEPTOR-RELATED"/>
    <property type="match status" value="1"/>
</dbReference>
<feature type="transmembrane region" description="Helical" evidence="2">
    <location>
        <begin position="711"/>
        <end position="737"/>
    </location>
</feature>
<keyword evidence="2" id="KW-0472">Membrane</keyword>
<feature type="region of interest" description="Disordered" evidence="1">
    <location>
        <begin position="857"/>
        <end position="878"/>
    </location>
</feature>
<dbReference type="SMART" id="SM01411">
    <property type="entry name" value="Ephrin_rec_like"/>
    <property type="match status" value="3"/>
</dbReference>
<dbReference type="SUPFAM" id="SSF57184">
    <property type="entry name" value="Growth factor receptor domain"/>
    <property type="match status" value="1"/>
</dbReference>
<protein>
    <recommendedName>
        <fullName evidence="3">Tyrosine-protein kinase ephrin type A/B receptor-like domain-containing protein</fullName>
    </recommendedName>
</protein>
<dbReference type="AlphaFoldDB" id="A0A0H5R3L6"/>
<dbReference type="PANTHER" id="PTHR11319:SF35">
    <property type="entry name" value="OUTER MEMBRANE PROTEIN PMPC-RELATED"/>
    <property type="match status" value="1"/>
</dbReference>
<feature type="transmembrane region" description="Helical" evidence="2">
    <location>
        <begin position="588"/>
        <end position="608"/>
    </location>
</feature>
<evidence type="ECO:0000256" key="2">
    <source>
        <dbReference type="SAM" id="Phobius"/>
    </source>
</evidence>
<evidence type="ECO:0000313" key="4">
    <source>
        <dbReference type="EMBL" id="CRZ08491.1"/>
    </source>
</evidence>
<dbReference type="InterPro" id="IPR011641">
    <property type="entry name" value="Tyr-kin_ephrin_A/B_rcpt-like"/>
</dbReference>
<feature type="transmembrane region" description="Helical" evidence="2">
    <location>
        <begin position="641"/>
        <end position="665"/>
    </location>
</feature>
<keyword evidence="2" id="KW-1133">Transmembrane helix</keyword>
<feature type="transmembrane region" description="Helical" evidence="2">
    <location>
        <begin position="450"/>
        <end position="472"/>
    </location>
</feature>
<feature type="transmembrane region" description="Helical" evidence="2">
    <location>
        <begin position="543"/>
        <end position="567"/>
    </location>
</feature>
<evidence type="ECO:0000259" key="3">
    <source>
        <dbReference type="Pfam" id="PF07699"/>
    </source>
</evidence>
<evidence type="ECO:0000256" key="1">
    <source>
        <dbReference type="SAM" id="MobiDB-lite"/>
    </source>
</evidence>
<name>A0A0H5R3L6_9EUKA</name>
<sequence>AISVSASITARSSVLVSNNATSTLDGGGGALSLRGANSINISNITFYHNVAQLRGGAIEVQGDQLEFSLNGLTISECSAASGGGIWWNFLPVPISDIGLILVNNSAKHGPDYASLPTALAWSTYLPQNYSPDSDKTFAFPITLTLLDYYSQTVSVDNSTSISISSEPGVSLIGTGSTVLSEGVALFSPGPGAFGVALQPNSTAGFSASSFIPSVGLIQAERYEVFLRACAPGEFISDNTRCKRCDAGKFSWMASSPSCTSCPSGWYQALPGMVSCDICPPGSFSQPGSTSCTPCQPGSYNPFAGMSSCPPCWANTVNDPSIRGEITCACKPGFIRDTNPLAIVNSSIADEQPYLCLRCPEGGSCNIYSGVTFENVVPVSDYQSEASGLNRSFIRCKMDGLCGAGLARGHCSLTADGEDVYEGNLCSSCRGGYGRVGQYECSKCPGMAQNMLLLSIALLCIIVFIAFTVVSTMKASSQPKAVHSIIIKIVMSSIQLNALALSFRFQWPDSVQKTMAVQSKAADVGQSILSVDCFLGSIDVSPFYIQSALFMGLPIFMAIAPLLAIVPYQIYIRISTGVRLSLDHIKDQYITSVIVSLFVIHPNIVQQTLKIFNCMSLSSQSGYSYLLADLSQQCWSSEHSKWVMATGLPMLILYVIGIPFSAYIILRKNQGQLDQIKMKMRYSFLSQGYTKSCYFWEIVVVGRKVLLSAISVFLSFSVIIQSLTALLLIILSLVSHVYHHPFENHLLDHIEFLSLFNSFITFMCGQYLFNTDVTQTAVVTTIVLVVSNVIFYGTALKALVSAIFHQYRDGTPRKEISDELITPVPAGLNQPDMNKVRFTMGSITSKLRKPHPVLASIDFGNSNQEDFTTTPDRKSDSDY</sequence>
<feature type="transmembrane region" description="Helical" evidence="2">
    <location>
        <begin position="749"/>
        <end position="768"/>
    </location>
</feature>
<feature type="non-terminal residue" evidence="4">
    <location>
        <position position="1"/>
    </location>
</feature>
<accession>A0A0H5R3L6</accession>
<keyword evidence="2" id="KW-0812">Transmembrane</keyword>
<feature type="domain" description="Tyrosine-protein kinase ephrin type A/B receptor-like" evidence="3">
    <location>
        <begin position="253"/>
        <end position="290"/>
    </location>
</feature>